<keyword evidence="1" id="KW-0812">Transmembrane</keyword>
<name>A0ABD5T123_9EURY</name>
<keyword evidence="1" id="KW-0472">Membrane</keyword>
<evidence type="ECO:0000313" key="3">
    <source>
        <dbReference type="Proteomes" id="UP001596274"/>
    </source>
</evidence>
<proteinExistence type="predicted"/>
<evidence type="ECO:0000256" key="1">
    <source>
        <dbReference type="SAM" id="Phobius"/>
    </source>
</evidence>
<keyword evidence="1" id="KW-1133">Transmembrane helix</keyword>
<sequence>MVISFLDIGSLPLIILPLFVELLVLIRGVYTREPTDIVLATVSVPCLLVSMWAIMERLNSSGGVYWGELFSAAAGGLLMFLVVMDAAIGFAVQTRSTE</sequence>
<feature type="transmembrane region" description="Helical" evidence="1">
    <location>
        <begin position="37"/>
        <end position="55"/>
    </location>
</feature>
<protein>
    <submittedName>
        <fullName evidence="2">Uncharacterized protein</fullName>
    </submittedName>
</protein>
<evidence type="ECO:0000313" key="2">
    <source>
        <dbReference type="EMBL" id="MFC6770495.1"/>
    </source>
</evidence>
<dbReference type="Proteomes" id="UP001596274">
    <property type="component" value="Unassembled WGS sequence"/>
</dbReference>
<reference evidence="2 3" key="1">
    <citation type="journal article" date="2019" name="Int. J. Syst. Evol. Microbiol.">
        <title>The Global Catalogue of Microorganisms (GCM) 10K type strain sequencing project: providing services to taxonomists for standard genome sequencing and annotation.</title>
        <authorList>
            <consortium name="The Broad Institute Genomics Platform"/>
            <consortium name="The Broad Institute Genome Sequencing Center for Infectious Disease"/>
            <person name="Wu L."/>
            <person name="Ma J."/>
        </authorList>
    </citation>
    <scope>NUCLEOTIDE SEQUENCE [LARGE SCALE GENOMIC DNA]</scope>
    <source>
        <strain evidence="2 3">PJ61</strain>
    </source>
</reference>
<comment type="caution">
    <text evidence="2">The sequence shown here is derived from an EMBL/GenBank/DDBJ whole genome shotgun (WGS) entry which is preliminary data.</text>
</comment>
<feature type="transmembrane region" description="Helical" evidence="1">
    <location>
        <begin position="12"/>
        <end position="30"/>
    </location>
</feature>
<accession>A0ABD5T123</accession>
<gene>
    <name evidence="2" type="ORF">ACFQDD_02970</name>
</gene>
<feature type="transmembrane region" description="Helical" evidence="1">
    <location>
        <begin position="70"/>
        <end position="92"/>
    </location>
</feature>
<dbReference type="EMBL" id="JBHSWT010000068">
    <property type="protein sequence ID" value="MFC6770495.1"/>
    <property type="molecule type" value="Genomic_DNA"/>
</dbReference>
<organism evidence="2 3">
    <name type="scientific">Halorubrum pallidum</name>
    <dbReference type="NCBI Taxonomy" id="1526114"/>
    <lineage>
        <taxon>Archaea</taxon>
        <taxon>Methanobacteriati</taxon>
        <taxon>Methanobacteriota</taxon>
        <taxon>Stenosarchaea group</taxon>
        <taxon>Halobacteria</taxon>
        <taxon>Halobacteriales</taxon>
        <taxon>Haloferacaceae</taxon>
        <taxon>Halorubrum</taxon>
    </lineage>
</organism>
<keyword evidence="3" id="KW-1185">Reference proteome</keyword>
<dbReference type="AlphaFoldDB" id="A0ABD5T123"/>